<proteinExistence type="predicted"/>
<keyword evidence="2" id="KW-1185">Reference proteome</keyword>
<name>A0AAE1SEN3_9SOLA</name>
<dbReference type="EMBL" id="JAVYJV010000006">
    <property type="protein sequence ID" value="KAK4368326.1"/>
    <property type="molecule type" value="Genomic_DNA"/>
</dbReference>
<gene>
    <name evidence="1" type="ORF">RND71_012118</name>
</gene>
<dbReference type="Proteomes" id="UP001291623">
    <property type="component" value="Unassembled WGS sequence"/>
</dbReference>
<protein>
    <submittedName>
        <fullName evidence="1">Uncharacterized protein</fullName>
    </submittedName>
</protein>
<evidence type="ECO:0000313" key="1">
    <source>
        <dbReference type="EMBL" id="KAK4368326.1"/>
    </source>
</evidence>
<dbReference type="AlphaFoldDB" id="A0AAE1SEN3"/>
<organism evidence="1 2">
    <name type="scientific">Anisodus tanguticus</name>
    <dbReference type="NCBI Taxonomy" id="243964"/>
    <lineage>
        <taxon>Eukaryota</taxon>
        <taxon>Viridiplantae</taxon>
        <taxon>Streptophyta</taxon>
        <taxon>Embryophyta</taxon>
        <taxon>Tracheophyta</taxon>
        <taxon>Spermatophyta</taxon>
        <taxon>Magnoliopsida</taxon>
        <taxon>eudicotyledons</taxon>
        <taxon>Gunneridae</taxon>
        <taxon>Pentapetalae</taxon>
        <taxon>asterids</taxon>
        <taxon>lamiids</taxon>
        <taxon>Solanales</taxon>
        <taxon>Solanaceae</taxon>
        <taxon>Solanoideae</taxon>
        <taxon>Hyoscyameae</taxon>
        <taxon>Anisodus</taxon>
    </lineage>
</organism>
<dbReference type="PANTHER" id="PTHR35687:SF1">
    <property type="entry name" value="OS07G0516700 PROTEIN"/>
    <property type="match status" value="1"/>
</dbReference>
<comment type="caution">
    <text evidence="1">The sequence shown here is derived from an EMBL/GenBank/DDBJ whole genome shotgun (WGS) entry which is preliminary data.</text>
</comment>
<dbReference type="PANTHER" id="PTHR35687">
    <property type="entry name" value="OS07G0516700 PROTEIN"/>
    <property type="match status" value="1"/>
</dbReference>
<evidence type="ECO:0000313" key="2">
    <source>
        <dbReference type="Proteomes" id="UP001291623"/>
    </source>
</evidence>
<sequence>MNILLNRPYMYSKIEKEDIEEMRHRRAQFLIYKTLKKADSVVSMRKNSYWFKVKFFKLKIKIGRRLKRLRKSILLLFSASKSGIYKQFICHLKYLKRMLEGKTGHAGSAGILTAAKAGSSDIHQRPFI</sequence>
<accession>A0AAE1SEN3</accession>
<reference evidence="1" key="1">
    <citation type="submission" date="2023-12" db="EMBL/GenBank/DDBJ databases">
        <title>Genome assembly of Anisodus tanguticus.</title>
        <authorList>
            <person name="Wang Y.-J."/>
        </authorList>
    </citation>
    <scope>NUCLEOTIDE SEQUENCE</scope>
    <source>
        <strain evidence="1">KB-2021</strain>
        <tissue evidence="1">Leaf</tissue>
    </source>
</reference>